<organism evidence="4 5">
    <name type="scientific">Methylobacterium frigidaeris</name>
    <dbReference type="NCBI Taxonomy" id="2038277"/>
    <lineage>
        <taxon>Bacteria</taxon>
        <taxon>Pseudomonadati</taxon>
        <taxon>Pseudomonadota</taxon>
        <taxon>Alphaproteobacteria</taxon>
        <taxon>Hyphomicrobiales</taxon>
        <taxon>Methylobacteriaceae</taxon>
        <taxon>Methylobacterium</taxon>
    </lineage>
</organism>
<reference evidence="4" key="2">
    <citation type="submission" date="2021-08" db="EMBL/GenBank/DDBJ databases">
        <authorList>
            <person name="Tani A."/>
            <person name="Ola A."/>
            <person name="Ogura Y."/>
            <person name="Katsura K."/>
            <person name="Hayashi T."/>
        </authorList>
    </citation>
    <scope>NUCLEOTIDE SEQUENCE</scope>
    <source>
        <strain evidence="4">JCM 32048</strain>
    </source>
</reference>
<dbReference type="AlphaFoldDB" id="A0AA37HIW4"/>
<reference evidence="4" key="1">
    <citation type="journal article" date="2016" name="Front. Microbiol.">
        <title>Genome Sequence of the Piezophilic, Mesophilic Sulfate-Reducing Bacterium Desulfovibrio indicus J2T.</title>
        <authorList>
            <person name="Cao J."/>
            <person name="Maignien L."/>
            <person name="Shao Z."/>
            <person name="Alain K."/>
            <person name="Jebbar M."/>
        </authorList>
    </citation>
    <scope>NUCLEOTIDE SEQUENCE</scope>
    <source>
        <strain evidence="4">JCM 32048</strain>
    </source>
</reference>
<evidence type="ECO:0000259" key="1">
    <source>
        <dbReference type="Pfam" id="PF01968"/>
    </source>
</evidence>
<name>A0AA37HIW4_9HYPH</name>
<dbReference type="InterPro" id="IPR045079">
    <property type="entry name" value="Oxoprolinase-like"/>
</dbReference>
<evidence type="ECO:0000259" key="3">
    <source>
        <dbReference type="Pfam" id="PF19278"/>
    </source>
</evidence>
<dbReference type="Pfam" id="PF05378">
    <property type="entry name" value="Hydant_A_N"/>
    <property type="match status" value="1"/>
</dbReference>
<dbReference type="Proteomes" id="UP001055286">
    <property type="component" value="Unassembled WGS sequence"/>
</dbReference>
<evidence type="ECO:0000313" key="5">
    <source>
        <dbReference type="Proteomes" id="UP001055286"/>
    </source>
</evidence>
<comment type="caution">
    <text evidence="4">The sequence shown here is derived from an EMBL/GenBank/DDBJ whole genome shotgun (WGS) entry which is preliminary data.</text>
</comment>
<dbReference type="SUPFAM" id="SSF53067">
    <property type="entry name" value="Actin-like ATPase domain"/>
    <property type="match status" value="1"/>
</dbReference>
<gene>
    <name evidence="4" type="primary">apc3_7</name>
    <name evidence="4" type="ORF">MPEAHAMD_6766</name>
</gene>
<feature type="domain" description="Acetophenone carboxylase-like C-terminal" evidence="3">
    <location>
        <begin position="533"/>
        <end position="679"/>
    </location>
</feature>
<dbReference type="InterPro" id="IPR043129">
    <property type="entry name" value="ATPase_NBD"/>
</dbReference>
<dbReference type="Pfam" id="PF19278">
    <property type="entry name" value="Hydant_A_C"/>
    <property type="match status" value="1"/>
</dbReference>
<dbReference type="InterPro" id="IPR008040">
    <property type="entry name" value="Hydant_A_N"/>
</dbReference>
<feature type="domain" description="Hydantoinase A/oxoprolinase" evidence="1">
    <location>
        <begin position="208"/>
        <end position="494"/>
    </location>
</feature>
<protein>
    <submittedName>
        <fullName evidence="4">Acetophenone carboxylase gamma subunit</fullName>
    </submittedName>
</protein>
<dbReference type="Pfam" id="PF01968">
    <property type="entry name" value="Hydantoinase_A"/>
    <property type="match status" value="1"/>
</dbReference>
<evidence type="ECO:0000313" key="4">
    <source>
        <dbReference type="EMBL" id="GJD66568.1"/>
    </source>
</evidence>
<dbReference type="GO" id="GO:0017168">
    <property type="term" value="F:5-oxoprolinase (ATP-hydrolyzing) activity"/>
    <property type="evidence" value="ECO:0007669"/>
    <property type="project" value="TreeGrafter"/>
</dbReference>
<feature type="domain" description="Hydantoinase/oxoprolinase N-terminal" evidence="2">
    <location>
        <begin position="6"/>
        <end position="184"/>
    </location>
</feature>
<evidence type="ECO:0000259" key="2">
    <source>
        <dbReference type="Pfam" id="PF05378"/>
    </source>
</evidence>
<sequence>MSDRYRIGIDVGGTFTDLACVDAAGALTFLKTPSTPEDQSVGVMTGLSELAERLGLDLPGLLARTARIVHGTTVATNALLERKGARTGLLTTRGHRDILEMREGLKPERYNLLLPPPEPLVPRDLRRAVPERIGHDGAVVTDLEEAALDAEILRLKEAGVEAVAVCYLHSYRNAAHERRTAERLAALMPEAYVSLSSNVLPQIKEYERVSTAVVNAYVGPAVRRYLESLARRLAAIRFEGSLFIILSQGGVAPLAEAARLAAATVLSGPAGGVAGSRRVAALKGAPDLIPFDMGGTSTDVSLLEGGSIALSADRGLAGERIALRSLDIISVGAGGGSIARLDAAGILQVGPQSAGARPGPVCYGQGGQSPTVTDANLILGYLDAEHFLGGRRRLDAEACAAAMDALAARLSTTRDEAAAGIYRLINLKMADGIRLMTLRRGVDPRRFALLSFGGAAGLHAVEVAREMEMERVLVPAMASVLSAWGMLNGDLRYEVARSHLGDLASLDPAALALIFAPLEEEATARLAVWFDGAIRVERVAEMRYGEQIFEIEVSLDGLDLAARDAVKELEARFHRRHEELYTYASPGQEVVLVNARVVAVGAVEPPQLASSPAAPSPAKPGPVAPLRSRRAFFGTWREVPVYAFASLPSGMVLPGPAIIEAETTTVVIGDGDTLTVHAFGWLDIRVRCNA</sequence>
<dbReference type="PANTHER" id="PTHR11365">
    <property type="entry name" value="5-OXOPROLINASE RELATED"/>
    <property type="match status" value="1"/>
</dbReference>
<proteinExistence type="predicted"/>
<keyword evidence="5" id="KW-1185">Reference proteome</keyword>
<dbReference type="EMBL" id="BPQJ01000069">
    <property type="protein sequence ID" value="GJD66568.1"/>
    <property type="molecule type" value="Genomic_DNA"/>
</dbReference>
<dbReference type="RefSeq" id="WP_238193562.1">
    <property type="nucleotide sequence ID" value="NZ_BPQJ01000069.1"/>
</dbReference>
<dbReference type="GO" id="GO:0005829">
    <property type="term" value="C:cytosol"/>
    <property type="evidence" value="ECO:0007669"/>
    <property type="project" value="TreeGrafter"/>
</dbReference>
<accession>A0AA37HIW4</accession>
<dbReference type="GO" id="GO:0006749">
    <property type="term" value="P:glutathione metabolic process"/>
    <property type="evidence" value="ECO:0007669"/>
    <property type="project" value="TreeGrafter"/>
</dbReference>
<dbReference type="InterPro" id="IPR049517">
    <property type="entry name" value="ACX-like_C"/>
</dbReference>
<dbReference type="InterPro" id="IPR002821">
    <property type="entry name" value="Hydantoinase_A"/>
</dbReference>
<dbReference type="PANTHER" id="PTHR11365:SF23">
    <property type="entry name" value="HYPOTHETICAL 5-OXOPROLINASE (EUROFUNG)-RELATED"/>
    <property type="match status" value="1"/>
</dbReference>